<keyword evidence="2" id="KW-1185">Reference proteome</keyword>
<proteinExistence type="predicted"/>
<dbReference type="Proteomes" id="UP000760407">
    <property type="component" value="Unassembled WGS sequence"/>
</dbReference>
<organism evidence="1 2">
    <name type="scientific">Francisella philomiragia</name>
    <dbReference type="NCBI Taxonomy" id="28110"/>
    <lineage>
        <taxon>Bacteria</taxon>
        <taxon>Pseudomonadati</taxon>
        <taxon>Pseudomonadota</taxon>
        <taxon>Gammaproteobacteria</taxon>
        <taxon>Thiotrichales</taxon>
        <taxon>Francisellaceae</taxon>
        <taxon>Francisella</taxon>
    </lineage>
</organism>
<name>A0ABS1GD98_9GAMM</name>
<protein>
    <submittedName>
        <fullName evidence="1">Uncharacterized protein</fullName>
    </submittedName>
</protein>
<dbReference type="RefSeq" id="WP_200166987.1">
    <property type="nucleotide sequence ID" value="NZ_JACTSG010000005.1"/>
</dbReference>
<evidence type="ECO:0000313" key="2">
    <source>
        <dbReference type="Proteomes" id="UP000760407"/>
    </source>
</evidence>
<reference evidence="1 2" key="1">
    <citation type="submission" date="2020-08" db="EMBL/GenBank/DDBJ databases">
        <title>Comparative genomics of Francisella species.</title>
        <authorList>
            <person name="Sahl J."/>
            <person name="Sjodin A."/>
            <person name="Wagner D."/>
            <person name="Forsman M."/>
        </authorList>
    </citation>
    <scope>NUCLEOTIDE SEQUENCE [LARGE SCALE GENOMIC DNA]</scope>
    <source>
        <strain evidence="1 2">F1093</strain>
    </source>
</reference>
<dbReference type="EMBL" id="JACTSG010000005">
    <property type="protein sequence ID" value="MBK2302775.1"/>
    <property type="molecule type" value="Genomic_DNA"/>
</dbReference>
<evidence type="ECO:0000313" key="1">
    <source>
        <dbReference type="EMBL" id="MBK2302775.1"/>
    </source>
</evidence>
<gene>
    <name evidence="1" type="ORF">IBE52_07590</name>
</gene>
<sequence>MQTTAYTVHIYAIINITYGNICIQYAYYMQAFAYQQSYIYQYFEGVFRVLYAKYAGFKICKFYSHEYSPVS</sequence>
<comment type="caution">
    <text evidence="1">The sequence shown here is derived from an EMBL/GenBank/DDBJ whole genome shotgun (WGS) entry which is preliminary data.</text>
</comment>
<accession>A0ABS1GD98</accession>